<keyword evidence="4" id="KW-0560">Oxidoreductase</keyword>
<proteinExistence type="inferred from homology"/>
<dbReference type="PANTHER" id="PTHR42973">
    <property type="entry name" value="BINDING OXIDOREDUCTASE, PUTATIVE (AFU_ORTHOLOGUE AFUA_1G17690)-RELATED"/>
    <property type="match status" value="1"/>
</dbReference>
<dbReference type="InterPro" id="IPR050416">
    <property type="entry name" value="FAD-linked_Oxidoreductase"/>
</dbReference>
<keyword evidence="3" id="KW-0274">FAD</keyword>
<evidence type="ECO:0000313" key="8">
    <source>
        <dbReference type="Proteomes" id="UP000800097"/>
    </source>
</evidence>
<evidence type="ECO:0000256" key="2">
    <source>
        <dbReference type="ARBA" id="ARBA00022630"/>
    </source>
</evidence>
<dbReference type="OrthoDB" id="2151789at2759"/>
<dbReference type="GO" id="GO:0016491">
    <property type="term" value="F:oxidoreductase activity"/>
    <property type="evidence" value="ECO:0007669"/>
    <property type="project" value="UniProtKB-KW"/>
</dbReference>
<dbReference type="InterPro" id="IPR036318">
    <property type="entry name" value="FAD-bd_PCMH-like_sf"/>
</dbReference>
<dbReference type="SUPFAM" id="SSF56176">
    <property type="entry name" value="FAD-binding/transporter-associated domain-like"/>
    <property type="match status" value="1"/>
</dbReference>
<dbReference type="InterPro" id="IPR016169">
    <property type="entry name" value="FAD-bd_PCMH_sub2"/>
</dbReference>
<comment type="similarity">
    <text evidence="1">Belongs to the oxygen-dependent FAD-linked oxidoreductase family.</text>
</comment>
<dbReference type="EMBL" id="ML986487">
    <property type="protein sequence ID" value="KAF2279122.1"/>
    <property type="molecule type" value="Genomic_DNA"/>
</dbReference>
<gene>
    <name evidence="7" type="ORF">EI97DRAFT_227899</name>
</gene>
<dbReference type="AlphaFoldDB" id="A0A6A6JRD6"/>
<evidence type="ECO:0000313" key="7">
    <source>
        <dbReference type="EMBL" id="KAF2279122.1"/>
    </source>
</evidence>
<dbReference type="Proteomes" id="UP000800097">
    <property type="component" value="Unassembled WGS sequence"/>
</dbReference>
<dbReference type="PROSITE" id="PS51387">
    <property type="entry name" value="FAD_PCMH"/>
    <property type="match status" value="1"/>
</dbReference>
<dbReference type="InterPro" id="IPR006094">
    <property type="entry name" value="Oxid_FAD_bind_N"/>
</dbReference>
<feature type="chain" id="PRO_5025365798" evidence="5">
    <location>
        <begin position="24"/>
        <end position="502"/>
    </location>
</feature>
<name>A0A6A6JRD6_WESOR</name>
<dbReference type="RefSeq" id="XP_033656661.1">
    <property type="nucleotide sequence ID" value="XM_033793923.1"/>
</dbReference>
<dbReference type="Gene3D" id="3.30.465.10">
    <property type="match status" value="1"/>
</dbReference>
<feature type="signal peptide" evidence="5">
    <location>
        <begin position="1"/>
        <end position="23"/>
    </location>
</feature>
<feature type="domain" description="FAD-binding PCMH-type" evidence="6">
    <location>
        <begin position="58"/>
        <end position="229"/>
    </location>
</feature>
<dbReference type="InterPro" id="IPR016166">
    <property type="entry name" value="FAD-bd_PCMH"/>
</dbReference>
<keyword evidence="5" id="KW-0732">Signal</keyword>
<evidence type="ECO:0000259" key="6">
    <source>
        <dbReference type="PROSITE" id="PS51387"/>
    </source>
</evidence>
<accession>A0A6A6JRD6</accession>
<keyword evidence="8" id="KW-1185">Reference proteome</keyword>
<evidence type="ECO:0000256" key="4">
    <source>
        <dbReference type="ARBA" id="ARBA00023002"/>
    </source>
</evidence>
<organism evidence="7 8">
    <name type="scientific">Westerdykella ornata</name>
    <dbReference type="NCBI Taxonomy" id="318751"/>
    <lineage>
        <taxon>Eukaryota</taxon>
        <taxon>Fungi</taxon>
        <taxon>Dikarya</taxon>
        <taxon>Ascomycota</taxon>
        <taxon>Pezizomycotina</taxon>
        <taxon>Dothideomycetes</taxon>
        <taxon>Pleosporomycetidae</taxon>
        <taxon>Pleosporales</taxon>
        <taxon>Sporormiaceae</taxon>
        <taxon>Westerdykella</taxon>
    </lineage>
</organism>
<dbReference type="GO" id="GO:0071949">
    <property type="term" value="F:FAD binding"/>
    <property type="evidence" value="ECO:0007669"/>
    <property type="project" value="InterPro"/>
</dbReference>
<keyword evidence="2" id="KW-0285">Flavoprotein</keyword>
<evidence type="ECO:0000256" key="3">
    <source>
        <dbReference type="ARBA" id="ARBA00022827"/>
    </source>
</evidence>
<protein>
    <submittedName>
        <fullName evidence="7">FAD-binding domain-containing protein</fullName>
    </submittedName>
</protein>
<evidence type="ECO:0000256" key="5">
    <source>
        <dbReference type="SAM" id="SignalP"/>
    </source>
</evidence>
<dbReference type="GeneID" id="54547098"/>
<evidence type="ECO:0000256" key="1">
    <source>
        <dbReference type="ARBA" id="ARBA00005466"/>
    </source>
</evidence>
<dbReference type="Pfam" id="PF01565">
    <property type="entry name" value="FAD_binding_4"/>
    <property type="match status" value="1"/>
</dbReference>
<reference evidence="7" key="1">
    <citation type="journal article" date="2020" name="Stud. Mycol.">
        <title>101 Dothideomycetes genomes: a test case for predicting lifestyles and emergence of pathogens.</title>
        <authorList>
            <person name="Haridas S."/>
            <person name="Albert R."/>
            <person name="Binder M."/>
            <person name="Bloem J."/>
            <person name="Labutti K."/>
            <person name="Salamov A."/>
            <person name="Andreopoulos B."/>
            <person name="Baker S."/>
            <person name="Barry K."/>
            <person name="Bills G."/>
            <person name="Bluhm B."/>
            <person name="Cannon C."/>
            <person name="Castanera R."/>
            <person name="Culley D."/>
            <person name="Daum C."/>
            <person name="Ezra D."/>
            <person name="Gonzalez J."/>
            <person name="Henrissat B."/>
            <person name="Kuo A."/>
            <person name="Liang C."/>
            <person name="Lipzen A."/>
            <person name="Lutzoni F."/>
            <person name="Magnuson J."/>
            <person name="Mondo S."/>
            <person name="Nolan M."/>
            <person name="Ohm R."/>
            <person name="Pangilinan J."/>
            <person name="Park H.-J."/>
            <person name="Ramirez L."/>
            <person name="Alfaro M."/>
            <person name="Sun H."/>
            <person name="Tritt A."/>
            <person name="Yoshinaga Y."/>
            <person name="Zwiers L.-H."/>
            <person name="Turgeon B."/>
            <person name="Goodwin S."/>
            <person name="Spatafora J."/>
            <person name="Crous P."/>
            <person name="Grigoriev I."/>
        </authorList>
    </citation>
    <scope>NUCLEOTIDE SEQUENCE</scope>
    <source>
        <strain evidence="7">CBS 379.55</strain>
    </source>
</reference>
<dbReference type="PANTHER" id="PTHR42973:SF13">
    <property type="entry name" value="FAD-BINDING PCMH-TYPE DOMAIN-CONTAINING PROTEIN"/>
    <property type="match status" value="1"/>
</dbReference>
<sequence>MLLLTPKRLASLLLTASTAVVNADTCDEVEALGTIEVSRPLNPTYITEQAQYWSTSCSALKPTCILFPRSASQVSQILTHLSTTNEPFAIKSGGHNPNNYFSSVSGGPLISTQHLSHAYLDPTTGILDAGPGNRLDGIAAKLQGTGWTFVGGRIGNTGVGGLVLGGGLSYMSAQYGWAASNVLAYELVFANGTIANVTATSHADLFKALRGGLNNFGIVTNYRLQARRQGDVWGGNLVFPLRSDDTDKKLLAAVRDFTEYNTDDKAAVIVTAERANLNLVDSWILFLFYDGGTPPEGTFKNFTDIGPLLDTCRTRTYADLMASSNWAVVKASVVDIATETIPLPSRANKAKVMDALHAHWRNVSSTALGLDVPGIVASIAWQPFPRRIAQQAKRLGPDLIDADDEVDRIIIEMNYSFLPQSQYERMADTVQATYEGVRKSVLGWQADGTLPQAYLPLFANYGFYRQDYFGRLRPENRALARRVAQEVDPNGLFRTRTGGWRP</sequence>